<keyword evidence="12" id="KW-1185">Reference proteome</keyword>
<dbReference type="OrthoDB" id="432483at2759"/>
<dbReference type="InterPro" id="IPR011009">
    <property type="entry name" value="Kinase-like_dom_sf"/>
</dbReference>
<organism evidence="12 13">
    <name type="scientific">Durio zibethinus</name>
    <name type="common">Durian</name>
    <dbReference type="NCBI Taxonomy" id="66656"/>
    <lineage>
        <taxon>Eukaryota</taxon>
        <taxon>Viridiplantae</taxon>
        <taxon>Streptophyta</taxon>
        <taxon>Embryophyta</taxon>
        <taxon>Tracheophyta</taxon>
        <taxon>Spermatophyta</taxon>
        <taxon>Magnoliopsida</taxon>
        <taxon>eudicotyledons</taxon>
        <taxon>Gunneridae</taxon>
        <taxon>Pentapetalae</taxon>
        <taxon>rosids</taxon>
        <taxon>malvids</taxon>
        <taxon>Malvales</taxon>
        <taxon>Malvaceae</taxon>
        <taxon>Helicteroideae</taxon>
        <taxon>Durio</taxon>
    </lineage>
</organism>
<feature type="domain" description="Protein kinase" evidence="11">
    <location>
        <begin position="67"/>
        <end position="418"/>
    </location>
</feature>
<feature type="compositionally biased region" description="Low complexity" evidence="10">
    <location>
        <begin position="32"/>
        <end position="54"/>
    </location>
</feature>
<gene>
    <name evidence="13" type="primary">LOC111303788</name>
</gene>
<dbReference type="GO" id="GO:0005524">
    <property type="term" value="F:ATP binding"/>
    <property type="evidence" value="ECO:0007669"/>
    <property type="project" value="UniProtKB-KW"/>
</dbReference>
<evidence type="ECO:0000256" key="7">
    <source>
        <dbReference type="ARBA" id="ARBA00022840"/>
    </source>
</evidence>
<dbReference type="GeneID" id="111303788"/>
<proteinExistence type="inferred from homology"/>
<dbReference type="FunFam" id="1.10.510.10:FF:000028">
    <property type="entry name" value="serine/threonine-protein kinase D6PK-like"/>
    <property type="match status" value="1"/>
</dbReference>
<evidence type="ECO:0000313" key="13">
    <source>
        <dbReference type="RefSeq" id="XP_022755961.1"/>
    </source>
</evidence>
<dbReference type="FunFam" id="1.10.510.10:FF:000020">
    <property type="entry name" value="serine/threonine-protein kinase D6PK-like"/>
    <property type="match status" value="1"/>
</dbReference>
<comment type="catalytic activity">
    <reaction evidence="9">
        <text>L-seryl-[protein] + ATP = O-phospho-L-seryl-[protein] + ADP + H(+)</text>
        <dbReference type="Rhea" id="RHEA:17989"/>
        <dbReference type="Rhea" id="RHEA-COMP:9863"/>
        <dbReference type="Rhea" id="RHEA-COMP:11604"/>
        <dbReference type="ChEBI" id="CHEBI:15378"/>
        <dbReference type="ChEBI" id="CHEBI:29999"/>
        <dbReference type="ChEBI" id="CHEBI:30616"/>
        <dbReference type="ChEBI" id="CHEBI:83421"/>
        <dbReference type="ChEBI" id="CHEBI:456216"/>
        <dbReference type="EC" id="2.7.11.1"/>
    </reaction>
</comment>
<dbReference type="RefSeq" id="XP_022755961.1">
    <property type="nucleotide sequence ID" value="XM_022900226.1"/>
</dbReference>
<dbReference type="GO" id="GO:0004674">
    <property type="term" value="F:protein serine/threonine kinase activity"/>
    <property type="evidence" value="ECO:0007669"/>
    <property type="project" value="UniProtKB-KW"/>
</dbReference>
<dbReference type="Gene3D" id="1.10.510.10">
    <property type="entry name" value="Transferase(Phosphotransferase) domain 1"/>
    <property type="match status" value="2"/>
</dbReference>
<protein>
    <recommendedName>
        <fullName evidence="2">non-specific serine/threonine protein kinase</fullName>
        <ecNumber evidence="2">2.7.11.1</ecNumber>
    </recommendedName>
</protein>
<keyword evidence="6" id="KW-0418">Kinase</keyword>
<comment type="similarity">
    <text evidence="1">Belongs to the protein kinase superfamily. AGC Ser/Thr protein kinase family.</text>
</comment>
<keyword evidence="3" id="KW-0723">Serine/threonine-protein kinase</keyword>
<dbReference type="PANTHER" id="PTHR45637">
    <property type="entry name" value="FLIPPASE KINASE 1-RELATED"/>
    <property type="match status" value="1"/>
</dbReference>
<sequence length="456" mass="49905">MGPWLEDLADDLQSLSFTSTSASTVTINSSTSFGSASNSGSSSLAPSAHGSFSSKPHRSGSLSLADLRFSLRLGSGDIGSVYLAELKSQPPPADTNAASTNSNNINNKKNEVVFAAKVMDKKELASRSKEKRAKTEMEILKLLDHPFLPSLYAAIDSPKWLCLLTEFCPGGDLHVLRQCQPFKRFSESAVRFYASEVVVALEYLHMLGIVYRDLKPENVLVRSDGHIMLTDFDLSLKCDDSTSTPQIISDKKSPVPAPKSDYPIDHPRFTSSSPCIIPNCIVPAVSCFHPKHKSKKKTCHRSGPEFVAEPIDVRSMSFVGTHEYLAPEIVSGEGHGSPVDWWTLGIFMHELFYGVTPFKGVDHELTLANIVARALEFPKEPTVPIAAKDLISQLLVKDPARRLGSTMGASAIKHHPFFQGVNWALLRCTPPPYVPPPFSREVASDDGCPATKLDYY</sequence>
<evidence type="ECO:0000259" key="11">
    <source>
        <dbReference type="PROSITE" id="PS50011"/>
    </source>
</evidence>
<dbReference type="Proteomes" id="UP000515121">
    <property type="component" value="Unplaced"/>
</dbReference>
<dbReference type="Gene3D" id="3.30.200.20">
    <property type="entry name" value="Phosphorylase Kinase, domain 1"/>
    <property type="match status" value="1"/>
</dbReference>
<dbReference type="SUPFAM" id="SSF56112">
    <property type="entry name" value="Protein kinase-like (PK-like)"/>
    <property type="match status" value="1"/>
</dbReference>
<dbReference type="SMART" id="SM00220">
    <property type="entry name" value="S_TKc"/>
    <property type="match status" value="1"/>
</dbReference>
<dbReference type="InterPro" id="IPR008271">
    <property type="entry name" value="Ser/Thr_kinase_AS"/>
</dbReference>
<evidence type="ECO:0000256" key="9">
    <source>
        <dbReference type="ARBA" id="ARBA00048679"/>
    </source>
</evidence>
<keyword evidence="5" id="KW-0547">Nucleotide-binding</keyword>
<name>A0A6P5ZU73_DURZI</name>
<evidence type="ECO:0000256" key="8">
    <source>
        <dbReference type="ARBA" id="ARBA00047899"/>
    </source>
</evidence>
<accession>A0A6P5ZU73</accession>
<dbReference type="AlphaFoldDB" id="A0A6P5ZU73"/>
<dbReference type="KEGG" id="dzi:111303788"/>
<evidence type="ECO:0000313" key="12">
    <source>
        <dbReference type="Proteomes" id="UP000515121"/>
    </source>
</evidence>
<evidence type="ECO:0000256" key="2">
    <source>
        <dbReference type="ARBA" id="ARBA00012513"/>
    </source>
</evidence>
<evidence type="ECO:0000256" key="10">
    <source>
        <dbReference type="SAM" id="MobiDB-lite"/>
    </source>
</evidence>
<comment type="catalytic activity">
    <reaction evidence="8">
        <text>L-threonyl-[protein] + ATP = O-phospho-L-threonyl-[protein] + ADP + H(+)</text>
        <dbReference type="Rhea" id="RHEA:46608"/>
        <dbReference type="Rhea" id="RHEA-COMP:11060"/>
        <dbReference type="Rhea" id="RHEA-COMP:11605"/>
        <dbReference type="ChEBI" id="CHEBI:15378"/>
        <dbReference type="ChEBI" id="CHEBI:30013"/>
        <dbReference type="ChEBI" id="CHEBI:30616"/>
        <dbReference type="ChEBI" id="CHEBI:61977"/>
        <dbReference type="ChEBI" id="CHEBI:456216"/>
        <dbReference type="EC" id="2.7.11.1"/>
    </reaction>
</comment>
<feature type="region of interest" description="Disordered" evidence="10">
    <location>
        <begin position="32"/>
        <end position="59"/>
    </location>
</feature>
<keyword evidence="7" id="KW-0067">ATP-binding</keyword>
<dbReference type="Pfam" id="PF00069">
    <property type="entry name" value="Pkinase"/>
    <property type="match status" value="2"/>
</dbReference>
<reference evidence="13" key="1">
    <citation type="submission" date="2025-08" db="UniProtKB">
        <authorList>
            <consortium name="RefSeq"/>
        </authorList>
    </citation>
    <scope>IDENTIFICATION</scope>
    <source>
        <tissue evidence="13">Fruit stalk</tissue>
    </source>
</reference>
<evidence type="ECO:0000256" key="5">
    <source>
        <dbReference type="ARBA" id="ARBA00022741"/>
    </source>
</evidence>
<dbReference type="EC" id="2.7.11.1" evidence="2"/>
<evidence type="ECO:0000256" key="6">
    <source>
        <dbReference type="ARBA" id="ARBA00022777"/>
    </source>
</evidence>
<keyword evidence="4" id="KW-0808">Transferase</keyword>
<dbReference type="InterPro" id="IPR000719">
    <property type="entry name" value="Prot_kinase_dom"/>
</dbReference>
<evidence type="ECO:0000256" key="3">
    <source>
        <dbReference type="ARBA" id="ARBA00022527"/>
    </source>
</evidence>
<dbReference type="PROSITE" id="PS00108">
    <property type="entry name" value="PROTEIN_KINASE_ST"/>
    <property type="match status" value="1"/>
</dbReference>
<evidence type="ECO:0000256" key="4">
    <source>
        <dbReference type="ARBA" id="ARBA00022679"/>
    </source>
</evidence>
<evidence type="ECO:0000256" key="1">
    <source>
        <dbReference type="ARBA" id="ARBA00009903"/>
    </source>
</evidence>
<dbReference type="PROSITE" id="PS50011">
    <property type="entry name" value="PROTEIN_KINASE_DOM"/>
    <property type="match status" value="1"/>
</dbReference>